<keyword evidence="13" id="KW-1185">Reference proteome</keyword>
<keyword evidence="6 10" id="KW-0472">Membrane</keyword>
<evidence type="ECO:0000256" key="9">
    <source>
        <dbReference type="SAM" id="MobiDB-lite"/>
    </source>
</evidence>
<keyword evidence="4 8" id="KW-0106">Calcium</keyword>
<feature type="domain" description="Cadherin" evidence="11">
    <location>
        <begin position="959"/>
        <end position="1087"/>
    </location>
</feature>
<dbReference type="InterPro" id="IPR020894">
    <property type="entry name" value="Cadherin_CS"/>
</dbReference>
<evidence type="ECO:0000256" key="10">
    <source>
        <dbReference type="SAM" id="Phobius"/>
    </source>
</evidence>
<dbReference type="PANTHER" id="PTHR24028">
    <property type="entry name" value="CADHERIN-87A"/>
    <property type="match status" value="1"/>
</dbReference>
<comment type="caution">
    <text evidence="12">The sequence shown here is derived from an EMBL/GenBank/DDBJ whole genome shotgun (WGS) entry which is preliminary data.</text>
</comment>
<protein>
    <submittedName>
        <fullName evidence="12">Protocadherin wing polarity protein stan</fullName>
    </submittedName>
</protein>
<feature type="domain" description="Cadherin" evidence="11">
    <location>
        <begin position="703"/>
        <end position="823"/>
    </location>
</feature>
<dbReference type="Pfam" id="PF00028">
    <property type="entry name" value="Cadherin"/>
    <property type="match status" value="2"/>
</dbReference>
<dbReference type="PANTHER" id="PTHR24028:SF146">
    <property type="entry name" value="CADHERIN 96CB, ISOFORM D-RELATED"/>
    <property type="match status" value="1"/>
</dbReference>
<dbReference type="GO" id="GO:0005509">
    <property type="term" value="F:calcium ion binding"/>
    <property type="evidence" value="ECO:0007669"/>
    <property type="project" value="UniProtKB-UniRule"/>
</dbReference>
<comment type="subcellular location">
    <subcellularLocation>
        <location evidence="1">Membrane</location>
        <topology evidence="1">Single-pass membrane protein</topology>
    </subcellularLocation>
</comment>
<keyword evidence="3" id="KW-0677">Repeat</keyword>
<evidence type="ECO:0000259" key="11">
    <source>
        <dbReference type="PROSITE" id="PS50268"/>
    </source>
</evidence>
<sequence>MEFLAYDLKTWSRKFSALFILTLGCPSLGPFVVQLSSASISNNIFWIEENLAKDSPIGQMSSSFGRGRLELRSAVYTSLAQDVVAQYFRVDPADGTIYAAEVIDRESLCGDSVFGQPEMGTDYIVRRFRSVRSITSLEKRVRMDEIRHQQIQSSNRSNLVMKPDQLRPQRAVDIFSGSHQTASTTCRVKFQVHIGLTLIDGTSDSLIQDVQIMIADVNDNKPVFSSDLYVLQVLESSPIDAEFQLPAAHDPDSGMHGITLYKIDRIQMLQDGLLSSNSLCQVTSSTEIKMTEVGKNTHTKPRRYPYAGDYFVLHATRHANGRLQPQLKQIRQLDREQVDNLYLCLIAQDGGANQGTLFVRIELADANDNVPQWRGLPYKVTISECDPIDQYGGVRRAGAGSSASSASVGGALNVHRTNSHLNPSDSTLRHLITLQADDPDLGANGQCSFRLGQQASSDVMKHSTRAQLPNLIVKENQVFLASKLDYETMPQFFVPVEVVDGGGLVNYTEIEVNVEDCNDHAPVITVIPLSAPKFGPNRNMSSKWIPTGFSSEGLSRPMLSRETSLWLEEEFISRIDLATIMAQDKDKTDVGQITCRLEHHRLAPPQTSFFELIPLDGSTVGTQPHIQSGTKKAVSMFTLYKRDGLKVDREKVTSIVLNIVCTDNGSIRSHETTKLIHIYISDINDNAPIIASFDFNTNDRISPYITQTMSVPENQPFGTLVGGIKATDPDEGQNAHLTYTFIQPPYPSNWTPMTDMPLGQTISELFELESSTGKLFTQVPLDRETNASYIAYVKVTDGGTPSLTSVVRVHILVSDINDNPPRFVATEGASGRIVFHTTESDGERSVHGRLIGQLVAYDEDFGRNQTIQFSLVEGSVSPSGLPVTYRVTNEGKMYVDGLLDREQCAQHQLTVRAVDGGPVGYQLTASAMVIVHIDDVNDSPPQFVQPPTISNSGIPSDLINVTVSTPPGSVVYRVQAIDMDQPTNTKLHFVLRSAKFLANYFTLRPTENALAKSNGISEAGADLILVSPLTELPAVQLTSSDTSYPAPKEYFIYVIVRDSDTEPNHSVTARLRIHVYQDRPSMHRPTSINSPEGQLNRNHSSDSSTSDYITDSLKMQHRSNMGDMVRGDSADENKLDSRTHSSYRYQKNSSITVLLILAIVIICVFLGIFCFVAFLYLRGTQHRHIADPSPTGSATNPCKSSMLTDNGNFTGHGTLGTLPPESEDVEHMAYWDLLNQNYLHTAGSEPKHSETESGELVEGSYDPLKFPYLSSTSVSSELALVTTTNLQLSRDSFTNLPMQLGTLSRIRDNRLTGALLFDPERDLVIKENAMTDDNRLQRQLTHACPIYKGSTGNNPNSGLTRPKGQVYFDRVCYTVHCGANHPLDPVRIPLMKSCIKSNSAAYPQRNQLTTFASNTYPVDKAIQRVPDVLSPPQSQTSTDSESRESEGTSGYDGRYYQQNLHRDLHELGQKVENIDRSATAISCDKKNSDLGCNTKYPQNPVAQSAERRTSVPRGPIHRSTKLEMSSTSADQPGEANQGYCELVITDGRGSAPPVFLTDKAKPYEHR</sequence>
<gene>
    <name evidence="12" type="ORF">D915_003022</name>
</gene>
<evidence type="ECO:0000256" key="4">
    <source>
        <dbReference type="ARBA" id="ARBA00022837"/>
    </source>
</evidence>
<evidence type="ECO:0000256" key="3">
    <source>
        <dbReference type="ARBA" id="ARBA00022737"/>
    </source>
</evidence>
<dbReference type="SMART" id="SM00112">
    <property type="entry name" value="CA"/>
    <property type="match status" value="5"/>
</dbReference>
<feature type="region of interest" description="Disordered" evidence="9">
    <location>
        <begin position="1423"/>
        <end position="1454"/>
    </location>
</feature>
<proteinExistence type="predicted"/>
<keyword evidence="7" id="KW-0325">Glycoprotein</keyword>
<dbReference type="GO" id="GO:0007156">
    <property type="term" value="P:homophilic cell adhesion via plasma membrane adhesion molecules"/>
    <property type="evidence" value="ECO:0007669"/>
    <property type="project" value="InterPro"/>
</dbReference>
<name>A0A4E0RC42_FASHE</name>
<dbReference type="EMBL" id="JXXN02000818">
    <property type="protein sequence ID" value="THD26219.1"/>
    <property type="molecule type" value="Genomic_DNA"/>
</dbReference>
<dbReference type="PRINTS" id="PR00205">
    <property type="entry name" value="CADHERIN"/>
</dbReference>
<evidence type="ECO:0000313" key="13">
    <source>
        <dbReference type="Proteomes" id="UP000230066"/>
    </source>
</evidence>
<dbReference type="SUPFAM" id="SSF49313">
    <property type="entry name" value="Cadherin-like"/>
    <property type="match status" value="6"/>
</dbReference>
<evidence type="ECO:0000256" key="8">
    <source>
        <dbReference type="PROSITE-ProRule" id="PRU00043"/>
    </source>
</evidence>
<feature type="region of interest" description="Disordered" evidence="9">
    <location>
        <begin position="1487"/>
        <end position="1538"/>
    </location>
</feature>
<feature type="compositionally biased region" description="Polar residues" evidence="9">
    <location>
        <begin position="1084"/>
        <end position="1098"/>
    </location>
</feature>
<evidence type="ECO:0000256" key="7">
    <source>
        <dbReference type="ARBA" id="ARBA00023180"/>
    </source>
</evidence>
<evidence type="ECO:0000256" key="6">
    <source>
        <dbReference type="ARBA" id="ARBA00023136"/>
    </source>
</evidence>
<dbReference type="InterPro" id="IPR015919">
    <property type="entry name" value="Cadherin-like_sf"/>
</dbReference>
<keyword evidence="2 10" id="KW-0812">Transmembrane</keyword>
<dbReference type="InterPro" id="IPR002126">
    <property type="entry name" value="Cadherin-like_dom"/>
</dbReference>
<dbReference type="PROSITE" id="PS50268">
    <property type="entry name" value="CADHERIN_2"/>
    <property type="match status" value="6"/>
</dbReference>
<organism evidence="12 13">
    <name type="scientific">Fasciola hepatica</name>
    <name type="common">Liver fluke</name>
    <dbReference type="NCBI Taxonomy" id="6192"/>
    <lineage>
        <taxon>Eukaryota</taxon>
        <taxon>Metazoa</taxon>
        <taxon>Spiralia</taxon>
        <taxon>Lophotrochozoa</taxon>
        <taxon>Platyhelminthes</taxon>
        <taxon>Trematoda</taxon>
        <taxon>Digenea</taxon>
        <taxon>Plagiorchiida</taxon>
        <taxon>Echinostomata</taxon>
        <taxon>Echinostomatoidea</taxon>
        <taxon>Fasciolidae</taxon>
        <taxon>Fasciola</taxon>
    </lineage>
</organism>
<dbReference type="Proteomes" id="UP000230066">
    <property type="component" value="Unassembled WGS sequence"/>
</dbReference>
<feature type="domain" description="Cadherin" evidence="11">
    <location>
        <begin position="431"/>
        <end position="524"/>
    </location>
</feature>
<feature type="domain" description="Cadherin" evidence="11">
    <location>
        <begin position="225"/>
        <end position="373"/>
    </location>
</feature>
<dbReference type="GO" id="GO:0005886">
    <property type="term" value="C:plasma membrane"/>
    <property type="evidence" value="ECO:0007669"/>
    <property type="project" value="InterPro"/>
</dbReference>
<dbReference type="CDD" id="cd11304">
    <property type="entry name" value="Cadherin_repeat"/>
    <property type="match status" value="7"/>
</dbReference>
<keyword evidence="5 10" id="KW-1133">Transmembrane helix</keyword>
<feature type="domain" description="Cadherin" evidence="11">
    <location>
        <begin position="843"/>
        <end position="943"/>
    </location>
</feature>
<reference evidence="12" key="1">
    <citation type="submission" date="2019-03" db="EMBL/GenBank/DDBJ databases">
        <title>Improved annotation for the trematode Fasciola hepatica.</title>
        <authorList>
            <person name="Choi Y.-J."/>
            <person name="Martin J."/>
            <person name="Mitreva M."/>
        </authorList>
    </citation>
    <scope>NUCLEOTIDE SEQUENCE [LARGE SCALE GENOMIC DNA]</scope>
</reference>
<feature type="domain" description="Cadherin" evidence="11">
    <location>
        <begin position="575"/>
        <end position="690"/>
    </location>
</feature>
<evidence type="ECO:0000256" key="5">
    <source>
        <dbReference type="ARBA" id="ARBA00022989"/>
    </source>
</evidence>
<evidence type="ECO:0000313" key="12">
    <source>
        <dbReference type="EMBL" id="THD26219.1"/>
    </source>
</evidence>
<dbReference type="InterPro" id="IPR050174">
    <property type="entry name" value="Protocadherin/Cadherin-CA"/>
</dbReference>
<feature type="transmembrane region" description="Helical" evidence="10">
    <location>
        <begin position="1151"/>
        <end position="1177"/>
    </location>
</feature>
<evidence type="ECO:0000256" key="1">
    <source>
        <dbReference type="ARBA" id="ARBA00004167"/>
    </source>
</evidence>
<feature type="region of interest" description="Disordered" evidence="9">
    <location>
        <begin position="1081"/>
        <end position="1107"/>
    </location>
</feature>
<dbReference type="FunFam" id="2.60.40.60:FF:000020">
    <property type="entry name" value="Dachsous cadherin-related 1b"/>
    <property type="match status" value="1"/>
</dbReference>
<accession>A0A4E0RC42</accession>
<dbReference type="PROSITE" id="PS00232">
    <property type="entry name" value="CADHERIN_1"/>
    <property type="match status" value="2"/>
</dbReference>
<dbReference type="Gene3D" id="2.60.40.60">
    <property type="entry name" value="Cadherins"/>
    <property type="match status" value="7"/>
</dbReference>
<evidence type="ECO:0000256" key="2">
    <source>
        <dbReference type="ARBA" id="ARBA00022692"/>
    </source>
</evidence>